<keyword evidence="2" id="KW-1185">Reference proteome</keyword>
<feature type="non-terminal residue" evidence="1">
    <location>
        <position position="279"/>
    </location>
</feature>
<proteinExistence type="predicted"/>
<comment type="caution">
    <text evidence="1">The sequence shown here is derived from an EMBL/GenBank/DDBJ whole genome shotgun (WGS) entry which is preliminary data.</text>
</comment>
<dbReference type="Proteomes" id="UP001057375">
    <property type="component" value="Unassembled WGS sequence"/>
</dbReference>
<protein>
    <submittedName>
        <fullName evidence="1">Uncharacterized protein</fullName>
    </submittedName>
</protein>
<dbReference type="EMBL" id="BQXS01007698">
    <property type="protein sequence ID" value="GKT28351.1"/>
    <property type="molecule type" value="Genomic_DNA"/>
</dbReference>
<sequence>MLAGIGYSSVHIPERQKGTIPKTFKFIRGLILPKIEDIRRKCHISYPIELNIHRKLVSYDSIDEIFPELTSHILFSPKTKHIAFGIAVQTAIKMLDFCAKKQPMYLKSPLWAPLTSDFPHSIQDTHSSSSPSRQHVDNDFVDIFGDYGTGCIKFIPKSTVTPQILKQRLDFNPSISCHSVEKTFLALCFCESSSFIRQVLDVHYSRQKQGVSAEKPYETEMKKMKRELSEKFEEDCDRRTFYGSCKSEDYMDLSGSIGMKMSVLNDYLEAIYDFTAKTH</sequence>
<accession>A0ABQ5KBT4</accession>
<reference evidence="1" key="1">
    <citation type="submission" date="2022-03" db="EMBL/GenBank/DDBJ databases">
        <title>Draft genome sequence of Aduncisulcus paluster, a free-living microaerophilic Fornicata.</title>
        <authorList>
            <person name="Yuyama I."/>
            <person name="Kume K."/>
            <person name="Tamura T."/>
            <person name="Inagaki Y."/>
            <person name="Hashimoto T."/>
        </authorList>
    </citation>
    <scope>NUCLEOTIDE SEQUENCE</scope>
    <source>
        <strain evidence="1">NY0171</strain>
    </source>
</reference>
<evidence type="ECO:0000313" key="1">
    <source>
        <dbReference type="EMBL" id="GKT28351.1"/>
    </source>
</evidence>
<evidence type="ECO:0000313" key="2">
    <source>
        <dbReference type="Proteomes" id="UP001057375"/>
    </source>
</evidence>
<name>A0ABQ5KBT4_9EUKA</name>
<gene>
    <name evidence="1" type="ORF">ADUPG1_004907</name>
</gene>
<organism evidence="1 2">
    <name type="scientific">Aduncisulcus paluster</name>
    <dbReference type="NCBI Taxonomy" id="2918883"/>
    <lineage>
        <taxon>Eukaryota</taxon>
        <taxon>Metamonada</taxon>
        <taxon>Carpediemonas-like organisms</taxon>
        <taxon>Aduncisulcus</taxon>
    </lineage>
</organism>